<feature type="chain" id="PRO_5044824079" evidence="2">
    <location>
        <begin position="23"/>
        <end position="193"/>
    </location>
</feature>
<dbReference type="Gene3D" id="3.40.50.1110">
    <property type="entry name" value="SGNH hydrolase"/>
    <property type="match status" value="1"/>
</dbReference>
<dbReference type="PANTHER" id="PTHR22835">
    <property type="entry name" value="ZINC FINGER FYVE DOMAIN CONTAINING PROTEIN"/>
    <property type="match status" value="1"/>
</dbReference>
<dbReference type="AlphaFoldDB" id="A0ABC8SBY5"/>
<feature type="signal peptide" evidence="2">
    <location>
        <begin position="1"/>
        <end position="22"/>
    </location>
</feature>
<protein>
    <submittedName>
        <fullName evidence="3">Uncharacterized protein</fullName>
    </submittedName>
</protein>
<dbReference type="EMBL" id="CAUOFW020002514">
    <property type="protein sequence ID" value="CAK9154330.1"/>
    <property type="molecule type" value="Genomic_DNA"/>
</dbReference>
<name>A0ABC8SBY5_9AQUA</name>
<keyword evidence="2" id="KW-0732">Signal</keyword>
<gene>
    <name evidence="3" type="ORF">ILEXP_LOCUS22647</name>
</gene>
<keyword evidence="4" id="KW-1185">Reference proteome</keyword>
<evidence type="ECO:0000256" key="2">
    <source>
        <dbReference type="SAM" id="SignalP"/>
    </source>
</evidence>
<evidence type="ECO:0000256" key="1">
    <source>
        <dbReference type="ARBA" id="ARBA00008668"/>
    </source>
</evidence>
<dbReference type="Proteomes" id="UP001642360">
    <property type="component" value="Unassembled WGS sequence"/>
</dbReference>
<evidence type="ECO:0000313" key="4">
    <source>
        <dbReference type="Proteomes" id="UP001642360"/>
    </source>
</evidence>
<organism evidence="3 4">
    <name type="scientific">Ilex paraguariensis</name>
    <name type="common">yerba mate</name>
    <dbReference type="NCBI Taxonomy" id="185542"/>
    <lineage>
        <taxon>Eukaryota</taxon>
        <taxon>Viridiplantae</taxon>
        <taxon>Streptophyta</taxon>
        <taxon>Embryophyta</taxon>
        <taxon>Tracheophyta</taxon>
        <taxon>Spermatophyta</taxon>
        <taxon>Magnoliopsida</taxon>
        <taxon>eudicotyledons</taxon>
        <taxon>Gunneridae</taxon>
        <taxon>Pentapetalae</taxon>
        <taxon>asterids</taxon>
        <taxon>campanulids</taxon>
        <taxon>Aquifoliales</taxon>
        <taxon>Aquifoliaceae</taxon>
        <taxon>Ilex</taxon>
    </lineage>
</organism>
<comment type="caution">
    <text evidence="3">The sequence shown here is derived from an EMBL/GenBank/DDBJ whole genome shotgun (WGS) entry which is preliminary data.</text>
</comment>
<reference evidence="3 4" key="1">
    <citation type="submission" date="2024-02" db="EMBL/GenBank/DDBJ databases">
        <authorList>
            <person name="Vignale AGUSTIN F."/>
            <person name="Sosa J E."/>
            <person name="Modenutti C."/>
        </authorList>
    </citation>
    <scope>NUCLEOTIDE SEQUENCE [LARGE SCALE GENOMIC DNA]</scope>
</reference>
<sequence length="193" mass="21268">MASAICYLVPIVFSVVLLSCEAQEKIYPFEYIYQLGDSLSDTGNLIREGTTEETMAAAHLPYGESFHGEPTGRWSNGLLIIDFIVEKSTLMIPSLVVKVTSCQSVSFGVEDTWYMMKTPRCLNADIMCQVESTPQTICRRLQGQHVLDSEVPLVEGSEVPIVDSEVPLVEGSEEPLVDSEVPLVNSEVPLVPR</sequence>
<dbReference type="InterPro" id="IPR036514">
    <property type="entry name" value="SGNH_hydro_sf"/>
</dbReference>
<comment type="similarity">
    <text evidence="1">Belongs to the 'GDSL' lipolytic enzyme family.</text>
</comment>
<proteinExistence type="inferred from homology"/>
<accession>A0ABC8SBY5</accession>
<dbReference type="PANTHER" id="PTHR22835:SF677">
    <property type="entry name" value="ACETYLAJMALAN ESTERASE-LIKE"/>
    <property type="match status" value="1"/>
</dbReference>
<evidence type="ECO:0000313" key="3">
    <source>
        <dbReference type="EMBL" id="CAK9154330.1"/>
    </source>
</evidence>